<dbReference type="HOGENOM" id="CLU_044479_0_0_1"/>
<dbReference type="STRING" id="283909.R7USM7"/>
<dbReference type="InterPro" id="IPR037523">
    <property type="entry name" value="VOC_core"/>
</dbReference>
<reference evidence="5" key="3">
    <citation type="submission" date="2015-06" db="UniProtKB">
        <authorList>
            <consortium name="EnsemblMetazoa"/>
        </authorList>
    </citation>
    <scope>IDENTIFICATION</scope>
</reference>
<dbReference type="OrthoDB" id="1545884at2759"/>
<proteinExistence type="inferred from homology"/>
<dbReference type="SUPFAM" id="SSF54593">
    <property type="entry name" value="Glyoxalase/Bleomycin resistance protein/Dihydroxybiphenyl dioxygenase"/>
    <property type="match status" value="2"/>
</dbReference>
<dbReference type="InterPro" id="IPR004360">
    <property type="entry name" value="Glyas_Fos-R_dOase_dom"/>
</dbReference>
<comment type="similarity">
    <text evidence="1">Belongs to the glyoxalase I family.</text>
</comment>
<protein>
    <recommendedName>
        <fullName evidence="3">VOC domain-containing protein</fullName>
    </recommendedName>
</protein>
<dbReference type="EMBL" id="AMQN01006490">
    <property type="status" value="NOT_ANNOTATED_CDS"/>
    <property type="molecule type" value="Genomic_DNA"/>
</dbReference>
<dbReference type="PROSITE" id="PS51819">
    <property type="entry name" value="VOC"/>
    <property type="match status" value="2"/>
</dbReference>
<dbReference type="PANTHER" id="PTHR46466">
    <property type="entry name" value="GLYOXALASE DOMAIN-CONTAINING PROTEIN 4"/>
    <property type="match status" value="1"/>
</dbReference>
<dbReference type="Pfam" id="PF00903">
    <property type="entry name" value="Glyoxalase"/>
    <property type="match status" value="1"/>
</dbReference>
<feature type="domain" description="VOC" evidence="3">
    <location>
        <begin position="5"/>
        <end position="129"/>
    </location>
</feature>
<dbReference type="CDD" id="cd16357">
    <property type="entry name" value="GLOD4_C"/>
    <property type="match status" value="1"/>
</dbReference>
<dbReference type="OMA" id="CDAECNG"/>
<dbReference type="EMBL" id="KB298452">
    <property type="protein sequence ID" value="ELU09205.1"/>
    <property type="molecule type" value="Genomic_DNA"/>
</dbReference>
<evidence type="ECO:0000256" key="1">
    <source>
        <dbReference type="ARBA" id="ARBA00010363"/>
    </source>
</evidence>
<organism evidence="4">
    <name type="scientific">Capitella teleta</name>
    <name type="common">Polychaete worm</name>
    <dbReference type="NCBI Taxonomy" id="283909"/>
    <lineage>
        <taxon>Eukaryota</taxon>
        <taxon>Metazoa</taxon>
        <taxon>Spiralia</taxon>
        <taxon>Lophotrochozoa</taxon>
        <taxon>Annelida</taxon>
        <taxon>Polychaeta</taxon>
        <taxon>Sedentaria</taxon>
        <taxon>Scolecida</taxon>
        <taxon>Capitellidae</taxon>
        <taxon>Capitella</taxon>
    </lineage>
</organism>
<gene>
    <name evidence="4" type="ORF">CAPTEDRAFT_224395</name>
</gene>
<dbReference type="Pfam" id="PF21701">
    <property type="entry name" value="GLOD4_C"/>
    <property type="match status" value="1"/>
</dbReference>
<evidence type="ECO:0000259" key="3">
    <source>
        <dbReference type="PROSITE" id="PS51819"/>
    </source>
</evidence>
<reference evidence="4 6" key="2">
    <citation type="journal article" date="2013" name="Nature">
        <title>Insights into bilaterian evolution from three spiralian genomes.</title>
        <authorList>
            <person name="Simakov O."/>
            <person name="Marletaz F."/>
            <person name="Cho S.J."/>
            <person name="Edsinger-Gonzales E."/>
            <person name="Havlak P."/>
            <person name="Hellsten U."/>
            <person name="Kuo D.H."/>
            <person name="Larsson T."/>
            <person name="Lv J."/>
            <person name="Arendt D."/>
            <person name="Savage R."/>
            <person name="Osoegawa K."/>
            <person name="de Jong P."/>
            <person name="Grimwood J."/>
            <person name="Chapman J.A."/>
            <person name="Shapiro H."/>
            <person name="Aerts A."/>
            <person name="Otillar R.P."/>
            <person name="Terry A.Y."/>
            <person name="Boore J.L."/>
            <person name="Grigoriev I.V."/>
            <person name="Lindberg D.R."/>
            <person name="Seaver E.C."/>
            <person name="Weisblat D.A."/>
            <person name="Putnam N.H."/>
            <person name="Rokhsar D.S."/>
        </authorList>
    </citation>
    <scope>NUCLEOTIDE SEQUENCE</scope>
    <source>
        <strain evidence="4 6">I ESC-2004</strain>
    </source>
</reference>
<dbReference type="InterPro" id="IPR043193">
    <property type="entry name" value="GLOD4"/>
</dbReference>
<reference evidence="6" key="1">
    <citation type="submission" date="2012-12" db="EMBL/GenBank/DDBJ databases">
        <authorList>
            <person name="Hellsten U."/>
            <person name="Grimwood J."/>
            <person name="Chapman J.A."/>
            <person name="Shapiro H."/>
            <person name="Aerts A."/>
            <person name="Otillar R.P."/>
            <person name="Terry A.Y."/>
            <person name="Boore J.L."/>
            <person name="Simakov O."/>
            <person name="Marletaz F."/>
            <person name="Cho S.-J."/>
            <person name="Edsinger-Gonzales E."/>
            <person name="Havlak P."/>
            <person name="Kuo D.-H."/>
            <person name="Larsson T."/>
            <person name="Lv J."/>
            <person name="Arendt D."/>
            <person name="Savage R."/>
            <person name="Osoegawa K."/>
            <person name="de Jong P."/>
            <person name="Lindberg D.R."/>
            <person name="Seaver E.C."/>
            <person name="Weisblat D.A."/>
            <person name="Putnam N.H."/>
            <person name="Grigoriev I.V."/>
            <person name="Rokhsar D.S."/>
        </authorList>
    </citation>
    <scope>NUCLEOTIDE SEQUENCE</scope>
    <source>
        <strain evidence="6">I ESC-2004</strain>
    </source>
</reference>
<dbReference type="InterPro" id="IPR029068">
    <property type="entry name" value="Glyas_Bleomycin-R_OHBP_Dase"/>
</dbReference>
<feature type="domain" description="VOC" evidence="3">
    <location>
        <begin position="134"/>
        <end position="254"/>
    </location>
</feature>
<name>R7USM7_CAPTE</name>
<sequence>MSSPRILHYVFKIGNRSETARFYRDVLGMKILRHEEFTEGCKAACNGPYDGTWSKSMVGYGPEDDHFVLELTYNYGLGSYTQGNSYQGINIESNSILDQARKADWVVEKDGSRVFLSAPDGYKFYIQQSEKDSTVTGISLSCSNLDRSVTYWTDLCGMTLKEHNPGKNAVLQYAAGQAYLELVQIEKAVDHASAGGRIAFSCPTQQLPEIERKMKENEETILTPLVRLDTPGKASVEVVILADPDGHEICFVGDEAFRELSQVDAKADSLLNEALAADKSNEWYAKKGKSKPSAS</sequence>
<dbReference type="AlphaFoldDB" id="R7USM7"/>
<dbReference type="FunCoup" id="R7USM7">
    <property type="interactions" value="1271"/>
</dbReference>
<accession>R7USM7</accession>
<keyword evidence="6" id="KW-1185">Reference proteome</keyword>
<evidence type="ECO:0000313" key="4">
    <source>
        <dbReference type="EMBL" id="ELU09205.1"/>
    </source>
</evidence>
<dbReference type="Gene3D" id="3.10.180.10">
    <property type="entry name" value="2,3-Dihydroxybiphenyl 1,2-Dioxygenase, domain 1"/>
    <property type="match status" value="2"/>
</dbReference>
<dbReference type="EnsemblMetazoa" id="CapteT224395">
    <property type="protein sequence ID" value="CapteP224395"/>
    <property type="gene ID" value="CapteG224395"/>
</dbReference>
<evidence type="ECO:0000313" key="5">
    <source>
        <dbReference type="EnsemblMetazoa" id="CapteP224395"/>
    </source>
</evidence>
<dbReference type="InterPro" id="IPR043194">
    <property type="entry name" value="GLOD4_C"/>
</dbReference>
<evidence type="ECO:0000313" key="6">
    <source>
        <dbReference type="Proteomes" id="UP000014760"/>
    </source>
</evidence>
<evidence type="ECO:0000256" key="2">
    <source>
        <dbReference type="ARBA" id="ARBA00022737"/>
    </source>
</evidence>
<keyword evidence="2" id="KW-0677">Repeat</keyword>
<dbReference type="Proteomes" id="UP000014760">
    <property type="component" value="Unassembled WGS sequence"/>
</dbReference>
<dbReference type="EMBL" id="AMQN01006489">
    <property type="status" value="NOT_ANNOTATED_CDS"/>
    <property type="molecule type" value="Genomic_DNA"/>
</dbReference>
<dbReference type="PANTHER" id="PTHR46466:SF1">
    <property type="entry name" value="GLYOXALASE DOMAIN-CONTAINING PROTEIN 4"/>
    <property type="match status" value="1"/>
</dbReference>